<evidence type="ECO:0000313" key="2">
    <source>
        <dbReference type="Proteomes" id="UP000516305"/>
    </source>
</evidence>
<name>A0A7H0VDF2_9FLAO</name>
<dbReference type="InterPro" id="IPR034660">
    <property type="entry name" value="DinB/YfiT-like"/>
</dbReference>
<keyword evidence="2" id="KW-1185">Reference proteome</keyword>
<dbReference type="EMBL" id="CP060139">
    <property type="protein sequence ID" value="QNR23750.1"/>
    <property type="molecule type" value="Genomic_DNA"/>
</dbReference>
<dbReference type="RefSeq" id="WP_210758285.1">
    <property type="nucleotide sequence ID" value="NZ_CP060139.1"/>
</dbReference>
<proteinExistence type="predicted"/>
<dbReference type="AlphaFoldDB" id="A0A7H0VDF2"/>
<organism evidence="1 2">
    <name type="scientific">Croceimicrobium hydrocarbonivorans</name>
    <dbReference type="NCBI Taxonomy" id="2761580"/>
    <lineage>
        <taxon>Bacteria</taxon>
        <taxon>Pseudomonadati</taxon>
        <taxon>Bacteroidota</taxon>
        <taxon>Flavobacteriia</taxon>
        <taxon>Flavobacteriales</taxon>
        <taxon>Owenweeksiaceae</taxon>
        <taxon>Croceimicrobium</taxon>
    </lineage>
</organism>
<dbReference type="SUPFAM" id="SSF109854">
    <property type="entry name" value="DinB/YfiT-like putative metalloenzymes"/>
    <property type="match status" value="1"/>
</dbReference>
<dbReference type="Pfam" id="PF07606">
    <property type="entry name" value="DUF1569"/>
    <property type="match status" value="1"/>
</dbReference>
<dbReference type="KEGG" id="chyd:H4K34_15430"/>
<accession>A0A7H0VDF2</accession>
<dbReference type="Proteomes" id="UP000516305">
    <property type="component" value="Chromosome"/>
</dbReference>
<dbReference type="Gene3D" id="1.20.120.450">
    <property type="entry name" value="dinb family like domain"/>
    <property type="match status" value="1"/>
</dbReference>
<evidence type="ECO:0000313" key="1">
    <source>
        <dbReference type="EMBL" id="QNR23750.1"/>
    </source>
</evidence>
<sequence>MKELQRYLLLEFPVKLKALKPKAKRQFGEMSVIEMLDHLRKAFLLSHNETQAEITSPAEQLPKLQAFLASDKPIRPGAAAPKVYSEIKGNKEDFEEMKYLLLKEMVAMLAFFDKHPDFTKVHPIFGELNAEQWLQLHKKHTEHHLRQFGIE</sequence>
<gene>
    <name evidence="1" type="ORF">H4K34_15430</name>
</gene>
<protein>
    <submittedName>
        <fullName evidence="1">DUF1569 domain-containing protein</fullName>
    </submittedName>
</protein>
<reference evidence="1 2" key="1">
    <citation type="submission" date="2020-08" db="EMBL/GenBank/DDBJ databases">
        <title>Croceimicrobium hydrocarbonivorans gen. nov., sp. nov., a novel marine bacterium isolated from a bacterial consortium that degrades polyethylene terephthalate.</title>
        <authorList>
            <person name="Liu R."/>
        </authorList>
    </citation>
    <scope>NUCLEOTIDE SEQUENCE [LARGE SCALE GENOMIC DNA]</scope>
    <source>
        <strain evidence="1 2">A20-9</strain>
    </source>
</reference>
<dbReference type="InterPro" id="IPR011463">
    <property type="entry name" value="DUF1569"/>
</dbReference>